<dbReference type="SMART" id="SM00448">
    <property type="entry name" value="REC"/>
    <property type="match status" value="1"/>
</dbReference>
<dbReference type="KEGG" id="ote:Oter_0168"/>
<feature type="domain" description="Response regulatory" evidence="2">
    <location>
        <begin position="6"/>
        <end position="134"/>
    </location>
</feature>
<name>B1ZN90_OPITP</name>
<dbReference type="Proteomes" id="UP000007013">
    <property type="component" value="Chromosome"/>
</dbReference>
<dbReference type="PANTHER" id="PTHR44520:SF1">
    <property type="entry name" value="TWO-COMPONENT SYSTEM REGULATORY PROTEIN"/>
    <property type="match status" value="1"/>
</dbReference>
<organism evidence="3 4">
    <name type="scientific">Opitutus terrae (strain DSM 11246 / JCM 15787 / PB90-1)</name>
    <dbReference type="NCBI Taxonomy" id="452637"/>
    <lineage>
        <taxon>Bacteria</taxon>
        <taxon>Pseudomonadati</taxon>
        <taxon>Verrucomicrobiota</taxon>
        <taxon>Opitutia</taxon>
        <taxon>Opitutales</taxon>
        <taxon>Opitutaceae</taxon>
        <taxon>Opitutus</taxon>
    </lineage>
</organism>
<dbReference type="OrthoDB" id="195863at2"/>
<gene>
    <name evidence="3" type="ordered locus">Oter_0168</name>
</gene>
<evidence type="ECO:0000256" key="1">
    <source>
        <dbReference type="PROSITE-ProRule" id="PRU00169"/>
    </source>
</evidence>
<evidence type="ECO:0000313" key="4">
    <source>
        <dbReference type="Proteomes" id="UP000007013"/>
    </source>
</evidence>
<dbReference type="PANTHER" id="PTHR44520">
    <property type="entry name" value="RESPONSE REGULATOR RCP1-RELATED"/>
    <property type="match status" value="1"/>
</dbReference>
<proteinExistence type="predicted"/>
<dbReference type="InterPro" id="IPR011006">
    <property type="entry name" value="CheY-like_superfamily"/>
</dbReference>
<dbReference type="eggNOG" id="COG0784">
    <property type="taxonomic scope" value="Bacteria"/>
</dbReference>
<dbReference type="Gene3D" id="3.40.50.2300">
    <property type="match status" value="1"/>
</dbReference>
<dbReference type="HOGENOM" id="CLU_000445_69_17_0"/>
<dbReference type="PROSITE" id="PS50110">
    <property type="entry name" value="RESPONSE_REGULATORY"/>
    <property type="match status" value="1"/>
</dbReference>
<dbReference type="InterPro" id="IPR052893">
    <property type="entry name" value="TCS_response_regulator"/>
</dbReference>
<dbReference type="STRING" id="452637.Oter_0168"/>
<feature type="modified residue" description="4-aspartylphosphate" evidence="1">
    <location>
        <position position="67"/>
    </location>
</feature>
<dbReference type="RefSeq" id="WP_012372997.1">
    <property type="nucleotide sequence ID" value="NC_010571.1"/>
</dbReference>
<keyword evidence="4" id="KW-1185">Reference proteome</keyword>
<sequence length="179" mass="19609">MLKNGTILVIDDSPADRELILHCMRLAGVQAPVQLLGDGAEALAYLKGQPPFDDRDRYPYPCMVITDLKMPVVDGLGLLEFLRNHPELAVIPTIVLSGSSDADDVEVSYLLGASSYIVKPPTASELCDRIRTMMEYWCHCEAPITTRTGMHIRTEAHGKIGERYSRSPFPPARAGPASA</sequence>
<evidence type="ECO:0000259" key="2">
    <source>
        <dbReference type="PROSITE" id="PS50110"/>
    </source>
</evidence>
<dbReference type="GO" id="GO:0000160">
    <property type="term" value="P:phosphorelay signal transduction system"/>
    <property type="evidence" value="ECO:0007669"/>
    <property type="project" value="InterPro"/>
</dbReference>
<dbReference type="InterPro" id="IPR001789">
    <property type="entry name" value="Sig_transdc_resp-reg_receiver"/>
</dbReference>
<protein>
    <submittedName>
        <fullName evidence="3">Response regulator receiver protein</fullName>
    </submittedName>
</protein>
<reference evidence="3 4" key="1">
    <citation type="journal article" date="2011" name="J. Bacteriol.">
        <title>Genome sequence of the verrucomicrobium Opitutus terrae PB90-1, an abundant inhabitant of rice paddy soil ecosystems.</title>
        <authorList>
            <person name="van Passel M.W."/>
            <person name="Kant R."/>
            <person name="Palva A."/>
            <person name="Copeland A."/>
            <person name="Lucas S."/>
            <person name="Lapidus A."/>
            <person name="Glavina del Rio T."/>
            <person name="Pitluck S."/>
            <person name="Goltsman E."/>
            <person name="Clum A."/>
            <person name="Sun H."/>
            <person name="Schmutz J."/>
            <person name="Larimer F.W."/>
            <person name="Land M.L."/>
            <person name="Hauser L."/>
            <person name="Kyrpides N."/>
            <person name="Mikhailova N."/>
            <person name="Richardson P.P."/>
            <person name="Janssen P.H."/>
            <person name="de Vos W.M."/>
            <person name="Smidt H."/>
        </authorList>
    </citation>
    <scope>NUCLEOTIDE SEQUENCE [LARGE SCALE GENOMIC DNA]</scope>
    <source>
        <strain evidence="4">DSM 11246 / JCM 15787 / PB90-1</strain>
    </source>
</reference>
<keyword evidence="1" id="KW-0597">Phosphoprotein</keyword>
<evidence type="ECO:0000313" key="3">
    <source>
        <dbReference type="EMBL" id="ACB73459.1"/>
    </source>
</evidence>
<dbReference type="SUPFAM" id="SSF52172">
    <property type="entry name" value="CheY-like"/>
    <property type="match status" value="1"/>
</dbReference>
<dbReference type="AlphaFoldDB" id="B1ZN90"/>
<dbReference type="Pfam" id="PF00072">
    <property type="entry name" value="Response_reg"/>
    <property type="match status" value="1"/>
</dbReference>
<dbReference type="CDD" id="cd17557">
    <property type="entry name" value="REC_Rcp-like"/>
    <property type="match status" value="1"/>
</dbReference>
<accession>B1ZN90</accession>
<dbReference type="EMBL" id="CP001032">
    <property type="protein sequence ID" value="ACB73459.1"/>
    <property type="molecule type" value="Genomic_DNA"/>
</dbReference>